<organism evidence="2 3">
    <name type="scientific">Antrodiella citrinella</name>
    <dbReference type="NCBI Taxonomy" id="2447956"/>
    <lineage>
        <taxon>Eukaryota</taxon>
        <taxon>Fungi</taxon>
        <taxon>Dikarya</taxon>
        <taxon>Basidiomycota</taxon>
        <taxon>Agaricomycotina</taxon>
        <taxon>Agaricomycetes</taxon>
        <taxon>Polyporales</taxon>
        <taxon>Steccherinaceae</taxon>
        <taxon>Antrodiella</taxon>
    </lineage>
</organism>
<feature type="compositionally biased region" description="Basic and acidic residues" evidence="1">
    <location>
        <begin position="346"/>
        <end position="364"/>
    </location>
</feature>
<gene>
    <name evidence="2" type="ORF">EUX98_g2800</name>
</gene>
<comment type="caution">
    <text evidence="2">The sequence shown here is derived from an EMBL/GenBank/DDBJ whole genome shotgun (WGS) entry which is preliminary data.</text>
</comment>
<protein>
    <submittedName>
        <fullName evidence="2">Uncharacterized protein</fullName>
    </submittedName>
</protein>
<feature type="region of interest" description="Disordered" evidence="1">
    <location>
        <begin position="123"/>
        <end position="251"/>
    </location>
</feature>
<dbReference type="OrthoDB" id="10568383at2759"/>
<sequence length="441" mass="46987">MTLALASPHSGSRRRPVRSSASSPSTDDPDTPPPLAQSLGDAAASLIQEAPNTPPPLAEARLPVFPLHGGQSSASPSMVSYFPPTSHGSLSPDERAACSYNGASSADHSPTWDYRGQSAYSYPGQDHLASSHSSYDYSEGDQAPSPASSAGSHSQTYGLPPTTFNAYPNSSVYGRSDTTPSQSMGMHSPLTFSARPSLSHSQTQPSPLTAHSPLSSQPPTPTYSSSSSLSGHITPHEVDMDAGGGSPLIHRHSSDLALSSRYGASYTPRVASRTAEDCMTELPLPVVNDFPIPPSTGQQHYPHSYPHSQSIQTHYGSASSAAPESSDGAVGSRYANPGAVILPPIVEERGSRNQAARDQRRRYNDTSSSLMSLAERRGDAYADEFDRRDTQSHFGTNYTLVAQQPQAVPQTSSSYTAYPYDSRGYMVQDGHYRTSLVHQNT</sequence>
<keyword evidence="3" id="KW-1185">Reference proteome</keyword>
<dbReference type="EMBL" id="SGPM01000049">
    <property type="protein sequence ID" value="THH31366.1"/>
    <property type="molecule type" value="Genomic_DNA"/>
</dbReference>
<evidence type="ECO:0000313" key="2">
    <source>
        <dbReference type="EMBL" id="THH31366.1"/>
    </source>
</evidence>
<feature type="compositionally biased region" description="Polar residues" evidence="1">
    <location>
        <begin position="295"/>
        <end position="323"/>
    </location>
</feature>
<accession>A0A4S4MY08</accession>
<feature type="compositionally biased region" description="Polar residues" evidence="1">
    <location>
        <begin position="151"/>
        <end position="209"/>
    </location>
</feature>
<dbReference type="AlphaFoldDB" id="A0A4S4MY08"/>
<feature type="region of interest" description="Disordered" evidence="1">
    <location>
        <begin position="1"/>
        <end position="111"/>
    </location>
</feature>
<name>A0A4S4MY08_9APHY</name>
<reference evidence="2 3" key="1">
    <citation type="submission" date="2019-02" db="EMBL/GenBank/DDBJ databases">
        <title>Genome sequencing of the rare red list fungi Antrodiella citrinella (Flaviporus citrinellus).</title>
        <authorList>
            <person name="Buettner E."/>
            <person name="Kellner H."/>
        </authorList>
    </citation>
    <scope>NUCLEOTIDE SEQUENCE [LARGE SCALE GENOMIC DNA]</scope>
    <source>
        <strain evidence="2 3">DSM 108506</strain>
    </source>
</reference>
<feature type="region of interest" description="Disordered" evidence="1">
    <location>
        <begin position="289"/>
        <end position="372"/>
    </location>
</feature>
<proteinExistence type="predicted"/>
<dbReference type="Proteomes" id="UP000308730">
    <property type="component" value="Unassembled WGS sequence"/>
</dbReference>
<evidence type="ECO:0000256" key="1">
    <source>
        <dbReference type="SAM" id="MobiDB-lite"/>
    </source>
</evidence>
<evidence type="ECO:0000313" key="3">
    <source>
        <dbReference type="Proteomes" id="UP000308730"/>
    </source>
</evidence>